<dbReference type="RefSeq" id="WP_115092578.1">
    <property type="nucleotide sequence ID" value="NZ_CP068107.1"/>
</dbReference>
<organism evidence="2 3">
    <name type="scientific">Myroides odoratus</name>
    <name type="common">Flavobacterium odoratum</name>
    <dbReference type="NCBI Taxonomy" id="256"/>
    <lineage>
        <taxon>Bacteria</taxon>
        <taxon>Pseudomonadati</taxon>
        <taxon>Bacteroidota</taxon>
        <taxon>Flavobacteriia</taxon>
        <taxon>Flavobacteriales</taxon>
        <taxon>Flavobacteriaceae</taxon>
        <taxon>Myroides</taxon>
    </lineage>
</organism>
<dbReference type="Proteomes" id="UP000255024">
    <property type="component" value="Unassembled WGS sequence"/>
</dbReference>
<dbReference type="EMBL" id="UGQL01000002">
    <property type="protein sequence ID" value="STZ69985.1"/>
    <property type="molecule type" value="Genomic_DNA"/>
</dbReference>
<evidence type="ECO:0000313" key="2">
    <source>
        <dbReference type="EMBL" id="STZ69985.1"/>
    </source>
</evidence>
<keyword evidence="1" id="KW-0732">Signal</keyword>
<gene>
    <name evidence="2" type="ORF">NCTC11179_03510</name>
</gene>
<feature type="signal peptide" evidence="1">
    <location>
        <begin position="1"/>
        <end position="27"/>
    </location>
</feature>
<dbReference type="PROSITE" id="PS51257">
    <property type="entry name" value="PROKAR_LIPOPROTEIN"/>
    <property type="match status" value="1"/>
</dbReference>
<dbReference type="AlphaFoldDB" id="A0A378U3X5"/>
<evidence type="ECO:0000256" key="1">
    <source>
        <dbReference type="SAM" id="SignalP"/>
    </source>
</evidence>
<name>A0A378U3X5_MYROD</name>
<accession>A0A378U3X5</accession>
<reference evidence="2 3" key="1">
    <citation type="submission" date="2018-06" db="EMBL/GenBank/DDBJ databases">
        <authorList>
            <consortium name="Pathogen Informatics"/>
            <person name="Doyle S."/>
        </authorList>
    </citation>
    <scope>NUCLEOTIDE SEQUENCE [LARGE SCALE GENOMIC DNA]</scope>
    <source>
        <strain evidence="2 3">NCTC11179</strain>
    </source>
</reference>
<keyword evidence="3" id="KW-1185">Reference proteome</keyword>
<evidence type="ECO:0000313" key="3">
    <source>
        <dbReference type="Proteomes" id="UP000255024"/>
    </source>
</evidence>
<feature type="chain" id="PRO_5016878552" evidence="1">
    <location>
        <begin position="28"/>
        <end position="335"/>
    </location>
</feature>
<protein>
    <submittedName>
        <fullName evidence="2">Uncharacterized protein</fullName>
    </submittedName>
</protein>
<proteinExistence type="predicted"/>
<sequence length="335" mass="37609">MKRIYSILFGASLLALCGVGVSSCSSSDDDFVDPDFRVPAYFTVTLPDTTFVKKEKFNAYVDENGEFQFYIDDLMQGHFFDMKILKFQVGNFPTNINTLDYTYSVGDNGFEFFNSTDLANPKRNNGIIKITNIDRNDMLVSGNFSSLLLPSPLNQYLKESFRITGQFENIPYERIGTNEAGYIFTNINGEDIKDMDVFSKFEGDILNGKIVMNARSKSMRKRMLKISFDKTLPIGNYDYSKVGVEYTSENGVVYVSDEKDAALAGSYFKIDKIENLTIDNKKTYAGKFTFKLKSKEGQVITLNFGDYKAKLSMKEVIITDPGTGGPGTDPGIPEL</sequence>